<name>M2PT51_CERS8</name>
<reference evidence="2 3" key="1">
    <citation type="journal article" date="2012" name="Proc. Natl. Acad. Sci. U.S.A.">
        <title>Comparative genomics of Ceriporiopsis subvermispora and Phanerochaete chrysosporium provide insight into selective ligninolysis.</title>
        <authorList>
            <person name="Fernandez-Fueyo E."/>
            <person name="Ruiz-Duenas F.J."/>
            <person name="Ferreira P."/>
            <person name="Floudas D."/>
            <person name="Hibbett D.S."/>
            <person name="Canessa P."/>
            <person name="Larrondo L.F."/>
            <person name="James T.Y."/>
            <person name="Seelenfreund D."/>
            <person name="Lobos S."/>
            <person name="Polanco R."/>
            <person name="Tello M."/>
            <person name="Honda Y."/>
            <person name="Watanabe T."/>
            <person name="Watanabe T."/>
            <person name="Ryu J.S."/>
            <person name="Kubicek C.P."/>
            <person name="Schmoll M."/>
            <person name="Gaskell J."/>
            <person name="Hammel K.E."/>
            <person name="St John F.J."/>
            <person name="Vanden Wymelenberg A."/>
            <person name="Sabat G."/>
            <person name="Splinter BonDurant S."/>
            <person name="Syed K."/>
            <person name="Yadav J.S."/>
            <person name="Doddapaneni H."/>
            <person name="Subramanian V."/>
            <person name="Lavin J.L."/>
            <person name="Oguiza J.A."/>
            <person name="Perez G."/>
            <person name="Pisabarro A.G."/>
            <person name="Ramirez L."/>
            <person name="Santoyo F."/>
            <person name="Master E."/>
            <person name="Coutinho P.M."/>
            <person name="Henrissat B."/>
            <person name="Lombard V."/>
            <person name="Magnuson J.K."/>
            <person name="Kuees U."/>
            <person name="Hori C."/>
            <person name="Igarashi K."/>
            <person name="Samejima M."/>
            <person name="Held B.W."/>
            <person name="Barry K.W."/>
            <person name="LaButti K.M."/>
            <person name="Lapidus A."/>
            <person name="Lindquist E.A."/>
            <person name="Lucas S.M."/>
            <person name="Riley R."/>
            <person name="Salamov A.A."/>
            <person name="Hoffmeister D."/>
            <person name="Schwenk D."/>
            <person name="Hadar Y."/>
            <person name="Yarden O."/>
            <person name="de Vries R.P."/>
            <person name="Wiebenga A."/>
            <person name="Stenlid J."/>
            <person name="Eastwood D."/>
            <person name="Grigoriev I.V."/>
            <person name="Berka R.M."/>
            <person name="Blanchette R.A."/>
            <person name="Kersten P."/>
            <person name="Martinez A.T."/>
            <person name="Vicuna R."/>
            <person name="Cullen D."/>
        </authorList>
    </citation>
    <scope>NUCLEOTIDE SEQUENCE [LARGE SCALE GENOMIC DNA]</scope>
    <source>
        <strain evidence="2 3">B</strain>
    </source>
</reference>
<evidence type="ECO:0000256" key="1">
    <source>
        <dbReference type="SAM" id="MobiDB-lite"/>
    </source>
</evidence>
<dbReference type="EMBL" id="KB445793">
    <property type="protein sequence ID" value="EMD39869.1"/>
    <property type="molecule type" value="Genomic_DNA"/>
</dbReference>
<proteinExistence type="predicted"/>
<gene>
    <name evidence="2" type="ORF">CERSUDRAFT_63409</name>
</gene>
<dbReference type="InterPro" id="IPR041078">
    <property type="entry name" value="Plavaka"/>
</dbReference>
<keyword evidence="3" id="KW-1185">Reference proteome</keyword>
<dbReference type="Proteomes" id="UP000016930">
    <property type="component" value="Unassembled WGS sequence"/>
</dbReference>
<dbReference type="STRING" id="914234.M2PT51"/>
<dbReference type="Pfam" id="PF18759">
    <property type="entry name" value="Plavaka"/>
    <property type="match status" value="2"/>
</dbReference>
<dbReference type="AlphaFoldDB" id="M2PT51"/>
<feature type="region of interest" description="Disordered" evidence="1">
    <location>
        <begin position="498"/>
        <end position="541"/>
    </location>
</feature>
<dbReference type="OrthoDB" id="3199698at2759"/>
<sequence>MSAGDVDFLSLLWAATLAKHNGSPPLQGHKSLYDMIDSIPLGDVPWEPLSLNYTGDIDSDGSPPAWQLADYDVWYRDPRAEGGGLRRKDFMPGDWAWSQATQIAADSETHGSIFVPIILGSDKTTVSVGTGQNEYYPLYLSIGNIHNNVRRAHRNSVVVIGFFAIPKTDKKYANDSEFRTFRRQLVHTTLSKILAKLEPNFTQWEVVRCPDGHFRRAIYGIGPYIADYPEQALLGCIVQGWCPKCTGRLPNFDENPLRRCQEYTEYLIAHMPSGDLWNGYGTVAKIVPFTDDFPRADINRLLSPDILHQLIKGTFKDHLVTWIMADIDRRIAVAPPFTGLRRFPEGRGFKQWTGNDSKALMKVYFCYIARCSFFTNTTLSDLDDALKRFHKYRTIFQTTGVRPDGFALPRQHSLSHWRYLIEQYGAPNGLDSSITEYNALGQMLQTNQRMDKLATLCVDLKHRGLLDGNLMVDVYLALDNLEILNPWAACAVRNSMRASEHDGTQQEDNQGKEEAQDKDSSEEPEVDEPRGASKARLARTHQRTLSRDVRMLALQVRQPCLLELIRRFLYDQTSKNTMQTSSEVDIDVCPKFREKVYTYYSAAATYFAPSDPSGIQGMRREHIRATPSWFGGGYRFDCVFVSLDPSDKSIHGRGVARVKLFISFKYRRTVYPCAVVHWYQVIGNGPDKQTGMWLVQPEYLASDGSLYLAIIHLDTIERAAHLMPRFPMEEVPIDLEPYQSLEKFDSFYLNHYINHHAFDILFACT</sequence>
<protein>
    <submittedName>
        <fullName evidence="2">Uncharacterized protein</fullName>
    </submittedName>
</protein>
<organism evidence="2 3">
    <name type="scientific">Ceriporiopsis subvermispora (strain B)</name>
    <name type="common">White-rot fungus</name>
    <name type="synonym">Gelatoporia subvermispora</name>
    <dbReference type="NCBI Taxonomy" id="914234"/>
    <lineage>
        <taxon>Eukaryota</taxon>
        <taxon>Fungi</taxon>
        <taxon>Dikarya</taxon>
        <taxon>Basidiomycota</taxon>
        <taxon>Agaricomycotina</taxon>
        <taxon>Agaricomycetes</taxon>
        <taxon>Polyporales</taxon>
        <taxon>Gelatoporiaceae</taxon>
        <taxon>Gelatoporia</taxon>
    </lineage>
</organism>
<accession>M2PT51</accession>
<evidence type="ECO:0000313" key="3">
    <source>
        <dbReference type="Proteomes" id="UP000016930"/>
    </source>
</evidence>
<dbReference type="HOGENOM" id="CLU_006344_1_0_1"/>
<feature type="compositionally biased region" description="Basic and acidic residues" evidence="1">
    <location>
        <begin position="498"/>
        <end position="531"/>
    </location>
</feature>
<evidence type="ECO:0000313" key="2">
    <source>
        <dbReference type="EMBL" id="EMD39869.1"/>
    </source>
</evidence>